<dbReference type="Proteomes" id="UP000250078">
    <property type="component" value="Unassembled WGS sequence"/>
</dbReference>
<organism evidence="1 2">
    <name type="scientific">Cenococcum geophilum 1.58</name>
    <dbReference type="NCBI Taxonomy" id="794803"/>
    <lineage>
        <taxon>Eukaryota</taxon>
        <taxon>Fungi</taxon>
        <taxon>Dikarya</taxon>
        <taxon>Ascomycota</taxon>
        <taxon>Pezizomycotina</taxon>
        <taxon>Dothideomycetes</taxon>
        <taxon>Pleosporomycetidae</taxon>
        <taxon>Gloniales</taxon>
        <taxon>Gloniaceae</taxon>
        <taxon>Cenococcum</taxon>
    </lineage>
</organism>
<keyword evidence="2" id="KW-1185">Reference proteome</keyword>
<evidence type="ECO:0000313" key="1">
    <source>
        <dbReference type="EMBL" id="OCK86544.1"/>
    </source>
</evidence>
<evidence type="ECO:0000313" key="2">
    <source>
        <dbReference type="Proteomes" id="UP000250078"/>
    </source>
</evidence>
<gene>
    <name evidence="1" type="ORF">K441DRAFT_672231</name>
</gene>
<proteinExistence type="predicted"/>
<name>A0ACC8EK44_9PEZI</name>
<dbReference type="EMBL" id="KV748313">
    <property type="protein sequence ID" value="OCK86544.1"/>
    <property type="molecule type" value="Genomic_DNA"/>
</dbReference>
<accession>A0ACC8EK44</accession>
<sequence>MAPAEQSKGAGKKNKPIIVAKECNYAIPNRVKITRYSNCEEYNHTLEELDRFKCNSKLRKLAG</sequence>
<protein>
    <submittedName>
        <fullName evidence="1">Uncharacterized protein</fullName>
    </submittedName>
</protein>
<reference evidence="1 2" key="1">
    <citation type="journal article" date="2016" name="Nat. Commun.">
        <title>Ectomycorrhizal ecology is imprinted in the genome of the dominant symbiotic fungus Cenococcum geophilum.</title>
        <authorList>
            <consortium name="DOE Joint Genome Institute"/>
            <person name="Peter M."/>
            <person name="Kohler A."/>
            <person name="Ohm R.A."/>
            <person name="Kuo A."/>
            <person name="Krutzmann J."/>
            <person name="Morin E."/>
            <person name="Arend M."/>
            <person name="Barry K.W."/>
            <person name="Binder M."/>
            <person name="Choi C."/>
            <person name="Clum A."/>
            <person name="Copeland A."/>
            <person name="Grisel N."/>
            <person name="Haridas S."/>
            <person name="Kipfer T."/>
            <person name="LaButti K."/>
            <person name="Lindquist E."/>
            <person name="Lipzen A."/>
            <person name="Maire R."/>
            <person name="Meier B."/>
            <person name="Mihaltcheva S."/>
            <person name="Molinier V."/>
            <person name="Murat C."/>
            <person name="Poggeler S."/>
            <person name="Quandt C.A."/>
            <person name="Sperisen C."/>
            <person name="Tritt A."/>
            <person name="Tisserant E."/>
            <person name="Crous P.W."/>
            <person name="Henrissat B."/>
            <person name="Nehls U."/>
            <person name="Egli S."/>
            <person name="Spatafora J.W."/>
            <person name="Grigoriev I.V."/>
            <person name="Martin F.M."/>
        </authorList>
    </citation>
    <scope>NUCLEOTIDE SEQUENCE [LARGE SCALE GENOMIC DNA]</scope>
    <source>
        <strain evidence="1 2">1.58</strain>
    </source>
</reference>